<organism evidence="1 2">
    <name type="scientific">Photobacterium damselae subsp. damselae</name>
    <name type="common">Listonella damsela</name>
    <dbReference type="NCBI Taxonomy" id="85581"/>
    <lineage>
        <taxon>Bacteria</taxon>
        <taxon>Pseudomonadati</taxon>
        <taxon>Pseudomonadota</taxon>
        <taxon>Gammaproteobacteria</taxon>
        <taxon>Vibrionales</taxon>
        <taxon>Vibrionaceae</taxon>
        <taxon>Photobacterium</taxon>
    </lineage>
</organism>
<sequence>MIQFLIDEFHLTDKTTTIEARNGDIYFSATIKSNNISDNEFAHVHAKVFFNGHEQSLVTIVVKNNPAAIASRITQLLVMAKVITKPTYICYYFNKVAIEQHFKGLSNIHS</sequence>
<accession>A0A850QZ79</accession>
<protein>
    <submittedName>
        <fullName evidence="1">Uncharacterized protein</fullName>
    </submittedName>
</protein>
<proteinExistence type="predicted"/>
<evidence type="ECO:0000313" key="2">
    <source>
        <dbReference type="Proteomes" id="UP000533429"/>
    </source>
</evidence>
<evidence type="ECO:0000313" key="1">
    <source>
        <dbReference type="EMBL" id="NVP01900.1"/>
    </source>
</evidence>
<dbReference type="EMBL" id="JABXOR010001070">
    <property type="protein sequence ID" value="NVP01900.1"/>
    <property type="molecule type" value="Genomic_DNA"/>
</dbReference>
<comment type="caution">
    <text evidence="1">The sequence shown here is derived from an EMBL/GenBank/DDBJ whole genome shotgun (WGS) entry which is preliminary data.</text>
</comment>
<dbReference type="Proteomes" id="UP000533429">
    <property type="component" value="Unassembled WGS sequence"/>
</dbReference>
<dbReference type="AlphaFoldDB" id="A0A850QZ79"/>
<gene>
    <name evidence="1" type="ORF">HWA77_16925</name>
</gene>
<name>A0A850QZ79_PHODD</name>
<reference evidence="1 2" key="1">
    <citation type="submission" date="2020-06" db="EMBL/GenBank/DDBJ databases">
        <title>Photobacterium damselae subsp. damselae comparative genomics.</title>
        <authorList>
            <person name="Osorio C.R."/>
        </authorList>
    </citation>
    <scope>NUCLEOTIDE SEQUENCE [LARGE SCALE GENOMIC DNA]</scope>
    <source>
        <strain evidence="1 2">TW250/03</strain>
    </source>
</reference>